<feature type="compositionally biased region" description="Basic and acidic residues" evidence="1">
    <location>
        <begin position="1"/>
        <end position="13"/>
    </location>
</feature>
<evidence type="ECO:0000313" key="2">
    <source>
        <dbReference type="EMBL" id="MED6142623.1"/>
    </source>
</evidence>
<reference evidence="2 3" key="1">
    <citation type="journal article" date="2023" name="Plants (Basel)">
        <title>Bridging the Gap: Combining Genomics and Transcriptomics Approaches to Understand Stylosanthes scabra, an Orphan Legume from the Brazilian Caatinga.</title>
        <authorList>
            <person name="Ferreira-Neto J.R.C."/>
            <person name="da Silva M.D."/>
            <person name="Binneck E."/>
            <person name="de Melo N.F."/>
            <person name="da Silva R.H."/>
            <person name="de Melo A.L.T.M."/>
            <person name="Pandolfi V."/>
            <person name="Bustamante F.O."/>
            <person name="Brasileiro-Vidal A.C."/>
            <person name="Benko-Iseppon A.M."/>
        </authorList>
    </citation>
    <scope>NUCLEOTIDE SEQUENCE [LARGE SCALE GENOMIC DNA]</scope>
    <source>
        <tissue evidence="2">Leaves</tissue>
    </source>
</reference>
<organism evidence="2 3">
    <name type="scientific">Stylosanthes scabra</name>
    <dbReference type="NCBI Taxonomy" id="79078"/>
    <lineage>
        <taxon>Eukaryota</taxon>
        <taxon>Viridiplantae</taxon>
        <taxon>Streptophyta</taxon>
        <taxon>Embryophyta</taxon>
        <taxon>Tracheophyta</taxon>
        <taxon>Spermatophyta</taxon>
        <taxon>Magnoliopsida</taxon>
        <taxon>eudicotyledons</taxon>
        <taxon>Gunneridae</taxon>
        <taxon>Pentapetalae</taxon>
        <taxon>rosids</taxon>
        <taxon>fabids</taxon>
        <taxon>Fabales</taxon>
        <taxon>Fabaceae</taxon>
        <taxon>Papilionoideae</taxon>
        <taxon>50 kb inversion clade</taxon>
        <taxon>dalbergioids sensu lato</taxon>
        <taxon>Dalbergieae</taxon>
        <taxon>Pterocarpus clade</taxon>
        <taxon>Stylosanthes</taxon>
    </lineage>
</organism>
<sequence length="61" mass="6943">MRTRVGRNDEVDSKSGVPTLSVLNHPGDLGGRKQTKWLTYRELDSAHLHVLLNCDELDEIR</sequence>
<accession>A0ABU6T3U9</accession>
<keyword evidence="3" id="KW-1185">Reference proteome</keyword>
<protein>
    <submittedName>
        <fullName evidence="2">Uncharacterized protein</fullName>
    </submittedName>
</protein>
<dbReference type="EMBL" id="JASCZI010073356">
    <property type="protein sequence ID" value="MED6142623.1"/>
    <property type="molecule type" value="Genomic_DNA"/>
</dbReference>
<name>A0ABU6T3U9_9FABA</name>
<feature type="region of interest" description="Disordered" evidence="1">
    <location>
        <begin position="1"/>
        <end position="27"/>
    </location>
</feature>
<feature type="non-terminal residue" evidence="2">
    <location>
        <position position="61"/>
    </location>
</feature>
<evidence type="ECO:0000256" key="1">
    <source>
        <dbReference type="SAM" id="MobiDB-lite"/>
    </source>
</evidence>
<gene>
    <name evidence="2" type="ORF">PIB30_115572</name>
</gene>
<proteinExistence type="predicted"/>
<evidence type="ECO:0000313" key="3">
    <source>
        <dbReference type="Proteomes" id="UP001341840"/>
    </source>
</evidence>
<comment type="caution">
    <text evidence="2">The sequence shown here is derived from an EMBL/GenBank/DDBJ whole genome shotgun (WGS) entry which is preliminary data.</text>
</comment>
<dbReference type="Proteomes" id="UP001341840">
    <property type="component" value="Unassembled WGS sequence"/>
</dbReference>